<keyword evidence="4 9" id="KW-0964">Secreted</keyword>
<dbReference type="Proteomes" id="UP000238479">
    <property type="component" value="Chromosome 6"/>
</dbReference>
<keyword evidence="5 9" id="KW-0765">Sulfation</keyword>
<feature type="signal peptide" evidence="9">
    <location>
        <begin position="1"/>
        <end position="24"/>
    </location>
</feature>
<keyword evidence="7 9" id="KW-0221">Differentiation</keyword>
<evidence type="ECO:0000256" key="4">
    <source>
        <dbReference type="ARBA" id="ARBA00022525"/>
    </source>
</evidence>
<dbReference type="GO" id="GO:0008283">
    <property type="term" value="P:cell population proliferation"/>
    <property type="evidence" value="ECO:0007669"/>
    <property type="project" value="UniProtKB-UniRule"/>
</dbReference>
<evidence type="ECO:0000256" key="2">
    <source>
        <dbReference type="ARBA" id="ARBA00010781"/>
    </source>
</evidence>
<dbReference type="OrthoDB" id="1858282at2759"/>
<sequence length="88" mass="9600">MAKLTALFTIAALLLLLSSELTSAVRPEPAFTNSALKTGQHQDVGADQNINAQDGEVSCEGVNEEECLMRRTLAAHVDYIYTQKHNKP</sequence>
<protein>
    <recommendedName>
        <fullName evidence="9">Phytosulfokine</fullName>
    </recommendedName>
    <component>
        <recommendedName>
            <fullName evidence="9">Phytosulfokine-alpha</fullName>
            <shortName evidence="9">PSK-alpha</shortName>
            <shortName evidence="9">Phytosulfokine-a</shortName>
        </recommendedName>
    </component>
    <component>
        <recommendedName>
            <fullName evidence="9">Phytosulfokine-beta</fullName>
            <shortName evidence="9">PSK-beta</shortName>
            <shortName evidence="9">Phytosulfokine-b</shortName>
        </recommendedName>
    </component>
</protein>
<dbReference type="OMA" id="SCAGLEM"/>
<keyword evidence="11" id="KW-1185">Reference proteome</keyword>
<comment type="PTM">
    <text evidence="9">Sulfation is important for activity and for the binding to a putative membrane receptor.</text>
</comment>
<comment type="PTM">
    <text evidence="9">PSK-alpha is produced by endopeptidase digestion. PSK-beta is produced from PSK-alpha by exopeptidase digestion.</text>
</comment>
<keyword evidence="3 9" id="KW-0217">Developmental protein</keyword>
<gene>
    <name evidence="10" type="ORF">RchiOBHm_Chr6g0309921</name>
</gene>
<evidence type="ECO:0000256" key="1">
    <source>
        <dbReference type="ARBA" id="ARBA00004613"/>
    </source>
</evidence>
<dbReference type="Pfam" id="PF06404">
    <property type="entry name" value="PSK"/>
    <property type="match status" value="1"/>
</dbReference>
<dbReference type="STRING" id="74649.A0A2P6Q0Z8"/>
<dbReference type="Gramene" id="PRQ27870">
    <property type="protein sequence ID" value="PRQ27870"/>
    <property type="gene ID" value="RchiOBHm_Chr6g0309921"/>
</dbReference>
<dbReference type="GO" id="GO:0030154">
    <property type="term" value="P:cell differentiation"/>
    <property type="evidence" value="ECO:0007669"/>
    <property type="project" value="UniProtKB-UniRule"/>
</dbReference>
<dbReference type="GO" id="GO:0005576">
    <property type="term" value="C:extracellular region"/>
    <property type="evidence" value="ECO:0007669"/>
    <property type="project" value="UniProtKB-SubCell"/>
</dbReference>
<dbReference type="InterPro" id="IPR009438">
    <property type="entry name" value="Phytosulfokine"/>
</dbReference>
<dbReference type="GO" id="GO:0008083">
    <property type="term" value="F:growth factor activity"/>
    <property type="evidence" value="ECO:0007669"/>
    <property type="project" value="UniProtKB-UniRule"/>
</dbReference>
<proteinExistence type="inferred from homology"/>
<dbReference type="PANTHER" id="PTHR33285:SF55">
    <property type="entry name" value="PHYTOSULFOKINES 3"/>
    <property type="match status" value="1"/>
</dbReference>
<organism evidence="10 11">
    <name type="scientific">Rosa chinensis</name>
    <name type="common">China rose</name>
    <dbReference type="NCBI Taxonomy" id="74649"/>
    <lineage>
        <taxon>Eukaryota</taxon>
        <taxon>Viridiplantae</taxon>
        <taxon>Streptophyta</taxon>
        <taxon>Embryophyta</taxon>
        <taxon>Tracheophyta</taxon>
        <taxon>Spermatophyta</taxon>
        <taxon>Magnoliopsida</taxon>
        <taxon>eudicotyledons</taxon>
        <taxon>Gunneridae</taxon>
        <taxon>Pentapetalae</taxon>
        <taxon>rosids</taxon>
        <taxon>fabids</taxon>
        <taxon>Rosales</taxon>
        <taxon>Rosaceae</taxon>
        <taxon>Rosoideae</taxon>
        <taxon>Rosoideae incertae sedis</taxon>
        <taxon>Rosa</taxon>
    </lineage>
</organism>
<evidence type="ECO:0000256" key="8">
    <source>
        <dbReference type="ARBA" id="ARBA00023030"/>
    </source>
</evidence>
<dbReference type="EMBL" id="PDCK01000044">
    <property type="protein sequence ID" value="PRQ27870.1"/>
    <property type="molecule type" value="Genomic_DNA"/>
</dbReference>
<name>A0A2P6Q0Z8_ROSCH</name>
<evidence type="ECO:0000256" key="6">
    <source>
        <dbReference type="ARBA" id="ARBA00022729"/>
    </source>
</evidence>
<dbReference type="AlphaFoldDB" id="A0A2P6Q0Z8"/>
<feature type="chain" id="PRO_5031604192" description="Phytosulfokine" evidence="9">
    <location>
        <begin position="25"/>
        <end position="88"/>
    </location>
</feature>
<comment type="subcellular location">
    <subcellularLocation>
        <location evidence="1 9">Secreted</location>
    </subcellularLocation>
</comment>
<evidence type="ECO:0000256" key="7">
    <source>
        <dbReference type="ARBA" id="ARBA00022782"/>
    </source>
</evidence>
<accession>A0A2P6Q0Z8</accession>
<comment type="function">
    <text evidence="9">Promotes plant cell differentiation, organogenesis and somatic embryogenesis as well as cell proliferation.</text>
</comment>
<comment type="caution">
    <text evidence="10">The sequence shown here is derived from an EMBL/GenBank/DDBJ whole genome shotgun (WGS) entry which is preliminary data.</text>
</comment>
<keyword evidence="6 9" id="KW-0732">Signal</keyword>
<keyword evidence="8 9" id="KW-0339">Growth factor</keyword>
<evidence type="ECO:0000256" key="3">
    <source>
        <dbReference type="ARBA" id="ARBA00022473"/>
    </source>
</evidence>
<evidence type="ECO:0000256" key="5">
    <source>
        <dbReference type="ARBA" id="ARBA00022641"/>
    </source>
</evidence>
<evidence type="ECO:0000256" key="9">
    <source>
        <dbReference type="RuleBase" id="RU368031"/>
    </source>
</evidence>
<reference evidence="10 11" key="1">
    <citation type="journal article" date="2018" name="Nat. Genet.">
        <title>The Rosa genome provides new insights in the design of modern roses.</title>
        <authorList>
            <person name="Bendahmane M."/>
        </authorList>
    </citation>
    <scope>NUCLEOTIDE SEQUENCE [LARGE SCALE GENOMIC DNA]</scope>
    <source>
        <strain evidence="11">cv. Old Blush</strain>
    </source>
</reference>
<evidence type="ECO:0000313" key="10">
    <source>
        <dbReference type="EMBL" id="PRQ27870.1"/>
    </source>
</evidence>
<dbReference type="PANTHER" id="PTHR33285">
    <property type="entry name" value="PHYTOSULFOKINES 3"/>
    <property type="match status" value="1"/>
</dbReference>
<evidence type="ECO:0000313" key="11">
    <source>
        <dbReference type="Proteomes" id="UP000238479"/>
    </source>
</evidence>
<comment type="similarity">
    <text evidence="2 9">Belongs to the phytosulfokine family.</text>
</comment>